<sequence length="509" mass="53646">MAAPTADTAPREPDRGPAAQPALTAEARRSGLPVLDAGRGQPNWIATAPRAAFFRLGTFAVEEAVAAGSPVAEDPYWGRTPVAEGIADRLVAGLDPADFLRAAVDWVVAELGADPDELVSEWVRAILGDGYPSPTRMLRHCESVMERYLQEVTGARVPLRVFGTEGGAAAMAYTFRSLKENGILGPGDKVAIAAPVFTPYLQIPALADFGLEIVEVRAAPNAAYRFEPGQLTAALRDPAIKAFMVINPGNPDTRAMRPERLAELAALVATERPDLVVVADTVYATFVEGFRGLLAEIPRNVICLHSFSKNAGATGNRLGFVALAADSLLDELLTPATAARYESVTADPAALPFVARMVADSREVALHNIAGLATPDQVQMAFFALSHLLPSGAAPTASLREELAARAAALLGPLGVDAPGGQDTLYYALVDLEAVARVRHGEAGVERLRAQDPTRVPVRLAHDHGVVVLPGAGFGAPTWDVRVCLAALPADALHRVAESLTQVVDALTT</sequence>
<dbReference type="Gene3D" id="1.10.20.110">
    <property type="match status" value="1"/>
</dbReference>
<evidence type="ECO:0000256" key="5">
    <source>
        <dbReference type="ARBA" id="ARBA00022898"/>
    </source>
</evidence>
<keyword evidence="5" id="KW-0663">Pyridoxal phosphate</keyword>
<evidence type="ECO:0000256" key="3">
    <source>
        <dbReference type="ARBA" id="ARBA00022576"/>
    </source>
</evidence>
<dbReference type="OrthoDB" id="4436468at2"/>
<evidence type="ECO:0000256" key="1">
    <source>
        <dbReference type="ARBA" id="ARBA00001933"/>
    </source>
</evidence>
<dbReference type="GO" id="GO:0030170">
    <property type="term" value="F:pyridoxal phosphate binding"/>
    <property type="evidence" value="ECO:0007669"/>
    <property type="project" value="InterPro"/>
</dbReference>
<name>A0A1G7DRW6_PSEOR</name>
<dbReference type="CDD" id="cd00609">
    <property type="entry name" value="AAT_like"/>
    <property type="match status" value="1"/>
</dbReference>
<dbReference type="InterPro" id="IPR015422">
    <property type="entry name" value="PyrdxlP-dep_Trfase_small"/>
</dbReference>
<dbReference type="PROSITE" id="PS00105">
    <property type="entry name" value="AA_TRANSFER_CLASS_1"/>
    <property type="match status" value="1"/>
</dbReference>
<accession>A0A1G7DRW6</accession>
<dbReference type="STRING" id="366584.SAMN05216377_101122"/>
<keyword evidence="10" id="KW-1185">Reference proteome</keyword>
<dbReference type="GO" id="GO:0008483">
    <property type="term" value="F:transaminase activity"/>
    <property type="evidence" value="ECO:0007669"/>
    <property type="project" value="UniProtKB-KW"/>
</dbReference>
<comment type="similarity">
    <text evidence="2 6">Belongs to the class-I pyridoxal-phosphate-dependent aminotransferase family.</text>
</comment>
<dbReference type="InterPro" id="IPR015421">
    <property type="entry name" value="PyrdxlP-dep_Trfase_major"/>
</dbReference>
<organism evidence="9 10">
    <name type="scientific">Pseudonocardia oroxyli</name>
    <dbReference type="NCBI Taxonomy" id="366584"/>
    <lineage>
        <taxon>Bacteria</taxon>
        <taxon>Bacillati</taxon>
        <taxon>Actinomycetota</taxon>
        <taxon>Actinomycetes</taxon>
        <taxon>Pseudonocardiales</taxon>
        <taxon>Pseudonocardiaceae</taxon>
        <taxon>Pseudonocardia</taxon>
    </lineage>
</organism>
<dbReference type="Gene3D" id="3.90.1150.10">
    <property type="entry name" value="Aspartate Aminotransferase, domain 1"/>
    <property type="match status" value="1"/>
</dbReference>
<dbReference type="PANTHER" id="PTHR46383:SF1">
    <property type="entry name" value="ASPARTATE AMINOTRANSFERASE"/>
    <property type="match status" value="1"/>
</dbReference>
<dbReference type="InterPro" id="IPR004839">
    <property type="entry name" value="Aminotransferase_I/II_large"/>
</dbReference>
<gene>
    <name evidence="9" type="ORF">SAMN05216377_101122</name>
</gene>
<dbReference type="NCBIfam" id="NF006755">
    <property type="entry name" value="PRK09275.1"/>
    <property type="match status" value="1"/>
</dbReference>
<evidence type="ECO:0000259" key="8">
    <source>
        <dbReference type="Pfam" id="PF00155"/>
    </source>
</evidence>
<proteinExistence type="inferred from homology"/>
<dbReference type="Pfam" id="PF00155">
    <property type="entry name" value="Aminotran_1_2"/>
    <property type="match status" value="1"/>
</dbReference>
<reference evidence="9 10" key="1">
    <citation type="submission" date="2016-10" db="EMBL/GenBank/DDBJ databases">
        <authorList>
            <person name="de Groot N.N."/>
        </authorList>
    </citation>
    <scope>NUCLEOTIDE SEQUENCE [LARGE SCALE GENOMIC DNA]</scope>
    <source>
        <strain evidence="9 10">CGMCC 4.3143</strain>
    </source>
</reference>
<evidence type="ECO:0000256" key="6">
    <source>
        <dbReference type="RuleBase" id="RU000481"/>
    </source>
</evidence>
<evidence type="ECO:0000256" key="2">
    <source>
        <dbReference type="ARBA" id="ARBA00007441"/>
    </source>
</evidence>
<dbReference type="SUPFAM" id="SSF53383">
    <property type="entry name" value="PLP-dependent transferases"/>
    <property type="match status" value="1"/>
</dbReference>
<dbReference type="EMBL" id="FNBE01000001">
    <property type="protein sequence ID" value="SDE54213.1"/>
    <property type="molecule type" value="Genomic_DNA"/>
</dbReference>
<evidence type="ECO:0000256" key="4">
    <source>
        <dbReference type="ARBA" id="ARBA00022679"/>
    </source>
</evidence>
<feature type="region of interest" description="Disordered" evidence="7">
    <location>
        <begin position="1"/>
        <end position="35"/>
    </location>
</feature>
<evidence type="ECO:0000313" key="10">
    <source>
        <dbReference type="Proteomes" id="UP000198967"/>
    </source>
</evidence>
<dbReference type="RefSeq" id="WP_143029903.1">
    <property type="nucleotide sequence ID" value="NZ_FNBE01000001.1"/>
</dbReference>
<comment type="cofactor">
    <cofactor evidence="1 6">
        <name>pyridoxal 5'-phosphate</name>
        <dbReference type="ChEBI" id="CHEBI:597326"/>
    </cofactor>
</comment>
<dbReference type="InterPro" id="IPR015424">
    <property type="entry name" value="PyrdxlP-dep_Trfase"/>
</dbReference>
<protein>
    <recommendedName>
        <fullName evidence="6">Aminotransferase</fullName>
        <ecNumber evidence="6">2.6.1.-</ecNumber>
    </recommendedName>
</protein>
<dbReference type="Proteomes" id="UP000198967">
    <property type="component" value="Unassembled WGS sequence"/>
</dbReference>
<keyword evidence="4 6" id="KW-0808">Transferase</keyword>
<dbReference type="AlphaFoldDB" id="A0A1G7DRW6"/>
<dbReference type="InterPro" id="IPR050596">
    <property type="entry name" value="AspAT/PAT-like"/>
</dbReference>
<evidence type="ECO:0000313" key="9">
    <source>
        <dbReference type="EMBL" id="SDE54213.1"/>
    </source>
</evidence>
<dbReference type="GO" id="GO:0006520">
    <property type="term" value="P:amino acid metabolic process"/>
    <property type="evidence" value="ECO:0007669"/>
    <property type="project" value="InterPro"/>
</dbReference>
<dbReference type="EC" id="2.6.1.-" evidence="6"/>
<keyword evidence="3 6" id="KW-0032">Aminotransferase</keyword>
<feature type="domain" description="Aminotransferase class I/classII large" evidence="8">
    <location>
        <begin position="168"/>
        <end position="500"/>
    </location>
</feature>
<evidence type="ECO:0000256" key="7">
    <source>
        <dbReference type="SAM" id="MobiDB-lite"/>
    </source>
</evidence>
<dbReference type="Gene3D" id="3.40.640.10">
    <property type="entry name" value="Type I PLP-dependent aspartate aminotransferase-like (Major domain)"/>
    <property type="match status" value="1"/>
</dbReference>
<dbReference type="InterPro" id="IPR004838">
    <property type="entry name" value="NHTrfase_class1_PyrdxlP-BS"/>
</dbReference>
<dbReference type="PANTHER" id="PTHR46383">
    <property type="entry name" value="ASPARTATE AMINOTRANSFERASE"/>
    <property type="match status" value="1"/>
</dbReference>